<evidence type="ECO:0000313" key="7">
    <source>
        <dbReference type="EMBL" id="NYT84959.1"/>
    </source>
</evidence>
<dbReference type="PROSITE" id="PS01124">
    <property type="entry name" value="HTH_ARAC_FAMILY_2"/>
    <property type="match status" value="1"/>
</dbReference>
<gene>
    <name evidence="7" type="ORF">H0A62_05015</name>
</gene>
<dbReference type="SMART" id="SM00448">
    <property type="entry name" value="REC"/>
    <property type="match status" value="1"/>
</dbReference>
<proteinExistence type="predicted"/>
<dbReference type="InterPro" id="IPR009057">
    <property type="entry name" value="Homeodomain-like_sf"/>
</dbReference>
<dbReference type="RefSeq" id="WP_167667214.1">
    <property type="nucleotide sequence ID" value="NZ_JACCEV010000001.1"/>
</dbReference>
<name>A0A853GZV4_9BURK</name>
<dbReference type="PROSITE" id="PS50110">
    <property type="entry name" value="RESPONSE_REGULATORY"/>
    <property type="match status" value="1"/>
</dbReference>
<evidence type="ECO:0000256" key="1">
    <source>
        <dbReference type="ARBA" id="ARBA00023015"/>
    </source>
</evidence>
<evidence type="ECO:0000313" key="8">
    <source>
        <dbReference type="Proteomes" id="UP000554144"/>
    </source>
</evidence>
<dbReference type="PRINTS" id="PR00032">
    <property type="entry name" value="HTHARAC"/>
</dbReference>
<organism evidence="7 8">
    <name type="scientific">Pollutimonas harenae</name>
    <dbReference type="NCBI Taxonomy" id="657015"/>
    <lineage>
        <taxon>Bacteria</taxon>
        <taxon>Pseudomonadati</taxon>
        <taxon>Pseudomonadota</taxon>
        <taxon>Betaproteobacteria</taxon>
        <taxon>Burkholderiales</taxon>
        <taxon>Alcaligenaceae</taxon>
        <taxon>Pollutimonas</taxon>
    </lineage>
</organism>
<dbReference type="EMBL" id="JACCEV010000001">
    <property type="protein sequence ID" value="NYT84959.1"/>
    <property type="molecule type" value="Genomic_DNA"/>
</dbReference>
<accession>A0A853GZV4</accession>
<dbReference type="GO" id="GO:0043565">
    <property type="term" value="F:sequence-specific DNA binding"/>
    <property type="evidence" value="ECO:0007669"/>
    <property type="project" value="InterPro"/>
</dbReference>
<dbReference type="Proteomes" id="UP000554144">
    <property type="component" value="Unassembled WGS sequence"/>
</dbReference>
<dbReference type="AlphaFoldDB" id="A0A853GZV4"/>
<keyword evidence="1" id="KW-0805">Transcription regulation</keyword>
<protein>
    <submittedName>
        <fullName evidence="7">Helix-turn-helix domain-containing protein</fullName>
    </submittedName>
</protein>
<dbReference type="Pfam" id="PF12833">
    <property type="entry name" value="HTH_18"/>
    <property type="match status" value="1"/>
</dbReference>
<dbReference type="InterPro" id="IPR011006">
    <property type="entry name" value="CheY-like_superfamily"/>
</dbReference>
<comment type="caution">
    <text evidence="4">Lacks conserved residue(s) required for the propagation of feature annotation.</text>
</comment>
<dbReference type="SUPFAM" id="SSF52172">
    <property type="entry name" value="CheY-like"/>
    <property type="match status" value="1"/>
</dbReference>
<evidence type="ECO:0000256" key="4">
    <source>
        <dbReference type="PROSITE-ProRule" id="PRU00169"/>
    </source>
</evidence>
<evidence type="ECO:0000259" key="5">
    <source>
        <dbReference type="PROSITE" id="PS01124"/>
    </source>
</evidence>
<keyword evidence="8" id="KW-1185">Reference proteome</keyword>
<dbReference type="PANTHER" id="PTHR47893:SF1">
    <property type="entry name" value="REGULATORY PROTEIN PCHR"/>
    <property type="match status" value="1"/>
</dbReference>
<feature type="domain" description="Response regulatory" evidence="6">
    <location>
        <begin position="7"/>
        <end position="123"/>
    </location>
</feature>
<dbReference type="InterPro" id="IPR001789">
    <property type="entry name" value="Sig_transdc_resp-reg_receiver"/>
</dbReference>
<dbReference type="InterPro" id="IPR018060">
    <property type="entry name" value="HTH_AraC"/>
</dbReference>
<dbReference type="Gene3D" id="1.10.10.60">
    <property type="entry name" value="Homeodomain-like"/>
    <property type="match status" value="2"/>
</dbReference>
<dbReference type="GO" id="GO:0003700">
    <property type="term" value="F:DNA-binding transcription factor activity"/>
    <property type="evidence" value="ECO:0007669"/>
    <property type="project" value="InterPro"/>
</dbReference>
<evidence type="ECO:0000256" key="3">
    <source>
        <dbReference type="ARBA" id="ARBA00023163"/>
    </source>
</evidence>
<dbReference type="GO" id="GO:0000160">
    <property type="term" value="P:phosphorelay signal transduction system"/>
    <property type="evidence" value="ECO:0007669"/>
    <property type="project" value="InterPro"/>
</dbReference>
<keyword evidence="2" id="KW-0238">DNA-binding</keyword>
<reference evidence="7 8" key="1">
    <citation type="submission" date="2020-07" db="EMBL/GenBank/DDBJ databases">
        <title>Taxonomic revisions and descriptions of new bacterial species based on genomic comparisons in the high-G+C-content subgroup of the family Alcaligenaceae.</title>
        <authorList>
            <person name="Szabo A."/>
            <person name="Felfoldi T."/>
        </authorList>
    </citation>
    <scope>NUCLEOTIDE SEQUENCE [LARGE SCALE GENOMIC DNA]</scope>
    <source>
        <strain evidence="7 8">DSM 25667</strain>
    </source>
</reference>
<dbReference type="InterPro" id="IPR053142">
    <property type="entry name" value="PchR_regulatory_protein"/>
</dbReference>
<dbReference type="SUPFAM" id="SSF46689">
    <property type="entry name" value="Homeodomain-like"/>
    <property type="match status" value="2"/>
</dbReference>
<keyword evidence="3" id="KW-0804">Transcription</keyword>
<feature type="domain" description="HTH araC/xylS-type" evidence="5">
    <location>
        <begin position="159"/>
        <end position="257"/>
    </location>
</feature>
<evidence type="ECO:0000256" key="2">
    <source>
        <dbReference type="ARBA" id="ARBA00023125"/>
    </source>
</evidence>
<dbReference type="PANTHER" id="PTHR47893">
    <property type="entry name" value="REGULATORY PROTEIN PCHR"/>
    <property type="match status" value="1"/>
</dbReference>
<dbReference type="InterPro" id="IPR020449">
    <property type="entry name" value="Tscrpt_reg_AraC-type_HTH"/>
</dbReference>
<comment type="caution">
    <text evidence="7">The sequence shown here is derived from an EMBL/GenBank/DDBJ whole genome shotgun (WGS) entry which is preliminary data.</text>
</comment>
<dbReference type="Gene3D" id="3.40.50.2300">
    <property type="match status" value="1"/>
</dbReference>
<sequence>MFKQSSHVLVVDDNAAKLHSLIDALRRYPCRVTVAGDGVQGYAQAVSMVPDIILMEASIPRRDGVTTTRLLKANPDTAHIPVIFLTAAASLEERLNGLRAGAVDYLLKPVQVEEVIEKLRIHLALRKSLPSPALATIVAEAQNFSKAGQRMDSAQVLQRAAASIIQERLTEPPRISELAAQLAVSERRIMAAFKSSVGMSVFEYIRRERMRKAARLLIQTDLSMLDIVAEVGYSSAANFSTAFRQFWGKTPSAFRETQTYDDMCSR</sequence>
<dbReference type="SMART" id="SM00342">
    <property type="entry name" value="HTH_ARAC"/>
    <property type="match status" value="1"/>
</dbReference>
<evidence type="ECO:0000259" key="6">
    <source>
        <dbReference type="PROSITE" id="PS50110"/>
    </source>
</evidence>
<dbReference type="Pfam" id="PF00072">
    <property type="entry name" value="Response_reg"/>
    <property type="match status" value="1"/>
</dbReference>